<evidence type="ECO:0000256" key="1">
    <source>
        <dbReference type="ARBA" id="ARBA00022737"/>
    </source>
</evidence>
<sequence length="399" mass="48061">MTTYTKKSFLFIRLKLYENFIKFSYPNSIKKSKCKFSTNIIKFDQNSTTKEEKELYLRLTKTFREKLKSDYNKPELYYDNLIKTTIFETSKIFEKPNPVEKIFKIEEIKKLLVNMIIFSNNHNKLKELYQDFKKLEITNELVYRRFILYFIKDDVKKSKEIYQDMRNNGIIPSISYLTLLIKITKDITTKDYFIKEIKDLGLQFNTKNQFHVLLNYYISKKDVQGVQSLWQEMRKMLNIIDFKQIDSYSYLKYIGFLIENNLLDKAIETIHIMENEGIQPLQRTFVDSVIKPLAMNDYPQLAWRLLSSYQKISSNFSSYDYTYILEAFMRQNDFNSIRKVFINMKLLGINPDNKSKEILEKIKDHSIIKEEILYREYELIPILKTIFILFLDQKNKLFI</sequence>
<dbReference type="Proteomes" id="UP000265703">
    <property type="component" value="Unassembled WGS sequence"/>
</dbReference>
<protein>
    <recommendedName>
        <fullName evidence="4">Pentacotripeptide-repeat region of PRORP domain-containing protein</fullName>
    </recommendedName>
</protein>
<keyword evidence="1" id="KW-0677">Repeat</keyword>
<proteinExistence type="predicted"/>
<reference evidence="2 3" key="1">
    <citation type="submission" date="2018-06" db="EMBL/GenBank/DDBJ databases">
        <title>Comparative genomics reveals the genomic features of Rhizophagus irregularis, R. cerebriforme, R. diaphanum and Gigaspora rosea, and their symbiotic lifestyle signature.</title>
        <authorList>
            <person name="Morin E."/>
            <person name="San Clemente H."/>
            <person name="Chen E.C.H."/>
            <person name="De La Providencia I."/>
            <person name="Hainaut M."/>
            <person name="Kuo A."/>
            <person name="Kohler A."/>
            <person name="Murat C."/>
            <person name="Tang N."/>
            <person name="Roy S."/>
            <person name="Loubradou J."/>
            <person name="Henrissat B."/>
            <person name="Grigoriev I.V."/>
            <person name="Corradi N."/>
            <person name="Roux C."/>
            <person name="Martin F.M."/>
        </authorList>
    </citation>
    <scope>NUCLEOTIDE SEQUENCE [LARGE SCALE GENOMIC DNA]</scope>
    <source>
        <strain evidence="2 3">DAOM 227022</strain>
    </source>
</reference>
<dbReference type="InterPro" id="IPR011990">
    <property type="entry name" value="TPR-like_helical_dom_sf"/>
</dbReference>
<evidence type="ECO:0000313" key="2">
    <source>
        <dbReference type="EMBL" id="RIA85098.1"/>
    </source>
</evidence>
<keyword evidence="3" id="KW-1185">Reference proteome</keyword>
<gene>
    <name evidence="2" type="ORF">C1645_831310</name>
</gene>
<dbReference type="PANTHER" id="PTHR47936">
    <property type="entry name" value="PPR_LONG DOMAIN-CONTAINING PROTEIN"/>
    <property type="match status" value="1"/>
</dbReference>
<dbReference type="AlphaFoldDB" id="A0A397SGE9"/>
<dbReference type="EMBL" id="QKYT01000448">
    <property type="protein sequence ID" value="RIA85098.1"/>
    <property type="molecule type" value="Genomic_DNA"/>
</dbReference>
<evidence type="ECO:0008006" key="4">
    <source>
        <dbReference type="Google" id="ProtNLM"/>
    </source>
</evidence>
<dbReference type="Pfam" id="PF13812">
    <property type="entry name" value="PPR_3"/>
    <property type="match status" value="1"/>
</dbReference>
<organism evidence="2 3">
    <name type="scientific">Glomus cerebriforme</name>
    <dbReference type="NCBI Taxonomy" id="658196"/>
    <lineage>
        <taxon>Eukaryota</taxon>
        <taxon>Fungi</taxon>
        <taxon>Fungi incertae sedis</taxon>
        <taxon>Mucoromycota</taxon>
        <taxon>Glomeromycotina</taxon>
        <taxon>Glomeromycetes</taxon>
        <taxon>Glomerales</taxon>
        <taxon>Glomeraceae</taxon>
        <taxon>Glomus</taxon>
    </lineage>
</organism>
<comment type="caution">
    <text evidence="2">The sequence shown here is derived from an EMBL/GenBank/DDBJ whole genome shotgun (WGS) entry which is preliminary data.</text>
</comment>
<dbReference type="OrthoDB" id="185373at2759"/>
<dbReference type="PANTHER" id="PTHR47936:SF1">
    <property type="entry name" value="PENTATRICOPEPTIDE REPEAT-CONTAINING PROTEIN GUN1, CHLOROPLASTIC"/>
    <property type="match status" value="1"/>
</dbReference>
<evidence type="ECO:0000313" key="3">
    <source>
        <dbReference type="Proteomes" id="UP000265703"/>
    </source>
</evidence>
<name>A0A397SGE9_9GLOM</name>
<dbReference type="InterPro" id="IPR002885">
    <property type="entry name" value="PPR_rpt"/>
</dbReference>
<dbReference type="Gene3D" id="1.25.40.10">
    <property type="entry name" value="Tetratricopeptide repeat domain"/>
    <property type="match status" value="1"/>
</dbReference>
<dbReference type="STRING" id="658196.A0A397SGE9"/>
<accession>A0A397SGE9</accession>